<dbReference type="PROSITE" id="PS01068">
    <property type="entry name" value="OMPA_1"/>
    <property type="match status" value="1"/>
</dbReference>
<evidence type="ECO:0000256" key="1">
    <source>
        <dbReference type="ARBA" id="ARBA00004442"/>
    </source>
</evidence>
<dbReference type="PROSITE" id="PS50005">
    <property type="entry name" value="TPR"/>
    <property type="match status" value="1"/>
</dbReference>
<evidence type="ECO:0000256" key="4">
    <source>
        <dbReference type="PROSITE-ProRule" id="PRU00339"/>
    </source>
</evidence>
<gene>
    <name evidence="7" type="ORF">SAMN02745131_03111</name>
</gene>
<evidence type="ECO:0000256" key="5">
    <source>
        <dbReference type="PROSITE-ProRule" id="PRU00473"/>
    </source>
</evidence>
<evidence type="ECO:0000256" key="3">
    <source>
        <dbReference type="ARBA" id="ARBA00023237"/>
    </source>
</evidence>
<dbReference type="Gene3D" id="3.30.1330.60">
    <property type="entry name" value="OmpA-like domain"/>
    <property type="match status" value="1"/>
</dbReference>
<dbReference type="Proteomes" id="UP000184048">
    <property type="component" value="Unassembled WGS sequence"/>
</dbReference>
<dbReference type="SUPFAM" id="SSF82171">
    <property type="entry name" value="DPP6 N-terminal domain-like"/>
    <property type="match status" value="1"/>
</dbReference>
<dbReference type="InterPro" id="IPR006665">
    <property type="entry name" value="OmpA-like"/>
</dbReference>
<feature type="repeat" description="TPR" evidence="4">
    <location>
        <begin position="72"/>
        <end position="105"/>
    </location>
</feature>
<dbReference type="Pfam" id="PF00691">
    <property type="entry name" value="OmpA"/>
    <property type="match status" value="1"/>
</dbReference>
<dbReference type="PANTHER" id="PTHR30329">
    <property type="entry name" value="STATOR ELEMENT OF FLAGELLAR MOTOR COMPLEX"/>
    <property type="match status" value="1"/>
</dbReference>
<dbReference type="PRINTS" id="PR01021">
    <property type="entry name" value="OMPADOMAIN"/>
</dbReference>
<organism evidence="7 8">
    <name type="scientific">Flavisolibacter ginsengisoli DSM 18119</name>
    <dbReference type="NCBI Taxonomy" id="1121884"/>
    <lineage>
        <taxon>Bacteria</taxon>
        <taxon>Pseudomonadati</taxon>
        <taxon>Bacteroidota</taxon>
        <taxon>Chitinophagia</taxon>
        <taxon>Chitinophagales</taxon>
        <taxon>Chitinophagaceae</taxon>
        <taxon>Flavisolibacter</taxon>
    </lineage>
</organism>
<dbReference type="InterPro" id="IPR011659">
    <property type="entry name" value="WD40"/>
</dbReference>
<dbReference type="InterPro" id="IPR006690">
    <property type="entry name" value="OMPA-like_CS"/>
</dbReference>
<comment type="subcellular location">
    <subcellularLocation>
        <location evidence="1">Cell outer membrane</location>
    </subcellularLocation>
</comment>
<dbReference type="InterPro" id="IPR019734">
    <property type="entry name" value="TPR_rpt"/>
</dbReference>
<evidence type="ECO:0000259" key="6">
    <source>
        <dbReference type="PROSITE" id="PS51123"/>
    </source>
</evidence>
<dbReference type="SUPFAM" id="SSF103088">
    <property type="entry name" value="OmpA-like"/>
    <property type="match status" value="1"/>
</dbReference>
<dbReference type="STRING" id="1121884.SAMN02745131_03111"/>
<dbReference type="InterPro" id="IPR006664">
    <property type="entry name" value="OMP_bac"/>
</dbReference>
<dbReference type="GO" id="GO:0009279">
    <property type="term" value="C:cell outer membrane"/>
    <property type="evidence" value="ECO:0007669"/>
    <property type="project" value="UniProtKB-SubCell"/>
</dbReference>
<dbReference type="InterPro" id="IPR011990">
    <property type="entry name" value="TPR-like_helical_dom_sf"/>
</dbReference>
<dbReference type="CDD" id="cd07185">
    <property type="entry name" value="OmpA_C-like"/>
    <property type="match status" value="1"/>
</dbReference>
<keyword evidence="3" id="KW-0998">Cell outer membrane</keyword>
<dbReference type="EMBL" id="FQUU01000014">
    <property type="protein sequence ID" value="SHF62014.1"/>
    <property type="molecule type" value="Genomic_DNA"/>
</dbReference>
<dbReference type="Pfam" id="PF07676">
    <property type="entry name" value="PD40"/>
    <property type="match status" value="4"/>
</dbReference>
<evidence type="ECO:0000313" key="8">
    <source>
        <dbReference type="Proteomes" id="UP000184048"/>
    </source>
</evidence>
<dbReference type="InterPro" id="IPR050330">
    <property type="entry name" value="Bact_OuterMem_StrucFunc"/>
</dbReference>
<dbReference type="OrthoDB" id="9809364at2"/>
<dbReference type="SUPFAM" id="SSF48452">
    <property type="entry name" value="TPR-like"/>
    <property type="match status" value="1"/>
</dbReference>
<keyword evidence="2 5" id="KW-0472">Membrane</keyword>
<accession>A0A1M5D4U8</accession>
<dbReference type="Gene3D" id="1.25.40.10">
    <property type="entry name" value="Tetratricopeptide repeat domain"/>
    <property type="match status" value="1"/>
</dbReference>
<name>A0A1M5D4U8_9BACT</name>
<sequence length="644" mass="71998">MKNRPLLQLTYTLLLFFIPGFYLHAFGQYDAAGINKKAIVVYEKGIEKAQAGNYMEAIQLLQDAIQKDGRYIDAYLSLGGVYGQLKEYKQSTGYYEKAFALDSNYTADYQLPYAINLAGMGEFEKAANSLQSLLSRPGVGSNTRKASEYRLKAFNFAIEYAKAHPARNYVFAPYNLGDSINTNESEYFPSMPVDGKTLIFTRRLNNYNEDFFASHKRDTTWGKAFRLNGSINTPQNEGAQSISQDGNWLVFTGCNRPDGFGSCDLYISYQTNEGWSEAINLGGKINSDQWDSQPCLSPDKRDLYFSSRRFGGYGGSDLYVSHLGPTGKWSEPENLGPQINTAGDETSPFIHADNQTLYFASTGLQGYGEEDLFLVRKGNDGKWGQPKNLGYPINTISHEGTLFIASDGKTAYYASDRSDTKGGLDIYQFELREDIRPARTLWVKGKVYDKNTSTGLPSTVELIDLASRQTISRVQTDETGNYMITLPVGKDYAFNVARRGYLFYSDNYSLKDRSPDSTYNKDIPLQPIAINATIVLRNIFFDFNKYELKPESQVELDKVVQLLQENPTVKIQIEGYTDNVGKAADNQKLSENRAKAVVSYLNSKGISLARLIAKGFGATQPVAANSTEQGRAQNRRTELKIVAK</sequence>
<dbReference type="InterPro" id="IPR011042">
    <property type="entry name" value="6-blade_b-propeller_TolB-like"/>
</dbReference>
<evidence type="ECO:0000256" key="2">
    <source>
        <dbReference type="ARBA" id="ARBA00023136"/>
    </source>
</evidence>
<dbReference type="PANTHER" id="PTHR30329:SF21">
    <property type="entry name" value="LIPOPROTEIN YIAD-RELATED"/>
    <property type="match status" value="1"/>
</dbReference>
<dbReference type="RefSeq" id="WP_072836259.1">
    <property type="nucleotide sequence ID" value="NZ_FQUU01000014.1"/>
</dbReference>
<keyword evidence="4" id="KW-0802">TPR repeat</keyword>
<dbReference type="SMART" id="SM00028">
    <property type="entry name" value="TPR"/>
    <property type="match status" value="2"/>
</dbReference>
<reference evidence="7 8" key="1">
    <citation type="submission" date="2016-11" db="EMBL/GenBank/DDBJ databases">
        <authorList>
            <person name="Jaros S."/>
            <person name="Januszkiewicz K."/>
            <person name="Wedrychowicz H."/>
        </authorList>
    </citation>
    <scope>NUCLEOTIDE SEQUENCE [LARGE SCALE GENOMIC DNA]</scope>
    <source>
        <strain evidence="7 8">DSM 18119</strain>
    </source>
</reference>
<keyword evidence="8" id="KW-1185">Reference proteome</keyword>
<dbReference type="InterPro" id="IPR036737">
    <property type="entry name" value="OmpA-like_sf"/>
</dbReference>
<evidence type="ECO:0000313" key="7">
    <source>
        <dbReference type="EMBL" id="SHF62014.1"/>
    </source>
</evidence>
<dbReference type="Gene3D" id="2.120.10.30">
    <property type="entry name" value="TolB, C-terminal domain"/>
    <property type="match status" value="1"/>
</dbReference>
<proteinExistence type="predicted"/>
<protein>
    <submittedName>
        <fullName evidence="7">Outer membrane protein OmpA</fullName>
    </submittedName>
</protein>
<feature type="domain" description="OmpA-like" evidence="6">
    <location>
        <begin position="528"/>
        <end position="644"/>
    </location>
</feature>
<dbReference type="PROSITE" id="PS51123">
    <property type="entry name" value="OMPA_2"/>
    <property type="match status" value="1"/>
</dbReference>
<dbReference type="Gene3D" id="2.60.40.1120">
    <property type="entry name" value="Carboxypeptidase-like, regulatory domain"/>
    <property type="match status" value="1"/>
</dbReference>
<dbReference type="AlphaFoldDB" id="A0A1M5D4U8"/>